<proteinExistence type="predicted"/>
<dbReference type="AlphaFoldDB" id="A0A8K1CRA2"/>
<name>A0A8K1CRA2_PYTOL</name>
<dbReference type="EMBL" id="SPLM01000005">
    <property type="protein sequence ID" value="TMW67242.1"/>
    <property type="molecule type" value="Genomic_DNA"/>
</dbReference>
<evidence type="ECO:0000313" key="1">
    <source>
        <dbReference type="EMBL" id="TMW67242.1"/>
    </source>
</evidence>
<comment type="caution">
    <text evidence="1">The sequence shown here is derived from an EMBL/GenBank/DDBJ whole genome shotgun (WGS) entry which is preliminary data.</text>
</comment>
<keyword evidence="2" id="KW-1185">Reference proteome</keyword>
<reference evidence="1" key="1">
    <citation type="submission" date="2019-03" db="EMBL/GenBank/DDBJ databases">
        <title>Long read genome sequence of the mycoparasitic Pythium oligandrum ATCC 38472 isolated from sugarbeet rhizosphere.</title>
        <authorList>
            <person name="Gaulin E."/>
        </authorList>
    </citation>
    <scope>NUCLEOTIDE SEQUENCE</scope>
    <source>
        <strain evidence="1">ATCC 38472_TT</strain>
    </source>
</reference>
<evidence type="ECO:0000313" key="2">
    <source>
        <dbReference type="Proteomes" id="UP000794436"/>
    </source>
</evidence>
<sequence>MMSSHDEGEPEKAPQSTYYARKLEIEQLQTQVATLSAHAKQLETARIAQCSHPMMQNALLRSGLQATDCTIAGVQSLLTHYSSTMARNPLSVQISLSADPEQRHQTLAALRIPRLHEAMAFLLERMRFVDLRRRHRQNEESDLANGDHAFISLHVEPLRSVSTVQQGYDRVMMALSQQEFTVGAELGLTMTFESDDAPDLSYSQTRGLLTTMDGLQVEKNMACFRLFSGGPDPFALLVFDPIDHDERYPYRPELRVRRDMTLAVMICPIPGERGIAVVHWQNIYTHKAQCPVTRRQERRVQEMLPRWTDILYSSIVDEY</sequence>
<protein>
    <submittedName>
        <fullName evidence="1">Uncharacterized protein</fullName>
    </submittedName>
</protein>
<gene>
    <name evidence="1" type="ORF">Poli38472_012358</name>
</gene>
<dbReference type="Proteomes" id="UP000794436">
    <property type="component" value="Unassembled WGS sequence"/>
</dbReference>
<organism evidence="1 2">
    <name type="scientific">Pythium oligandrum</name>
    <name type="common">Mycoparasitic fungus</name>
    <dbReference type="NCBI Taxonomy" id="41045"/>
    <lineage>
        <taxon>Eukaryota</taxon>
        <taxon>Sar</taxon>
        <taxon>Stramenopiles</taxon>
        <taxon>Oomycota</taxon>
        <taxon>Peronosporomycetes</taxon>
        <taxon>Pythiales</taxon>
        <taxon>Pythiaceae</taxon>
        <taxon>Pythium</taxon>
    </lineage>
</organism>
<accession>A0A8K1CRA2</accession>